<evidence type="ECO:0000256" key="2">
    <source>
        <dbReference type="ARBA" id="ARBA00023186"/>
    </source>
</evidence>
<dbReference type="STRING" id="48709.A0A1D2NN20"/>
<dbReference type="PANTHER" id="PTHR12970:SF1">
    <property type="entry name" value="PROTEASOME ASSEMBLY CHAPERONE 2"/>
    <property type="match status" value="1"/>
</dbReference>
<dbReference type="OMA" id="WKEHTGE"/>
<dbReference type="GO" id="GO:0000502">
    <property type="term" value="C:proteasome complex"/>
    <property type="evidence" value="ECO:0007669"/>
    <property type="project" value="UniProtKB-KW"/>
</dbReference>
<dbReference type="PANTHER" id="PTHR12970">
    <property type="entry name" value="PROTEASOME ASSEMBLY CHAPERONE 2"/>
    <property type="match status" value="1"/>
</dbReference>
<dbReference type="OrthoDB" id="10260712at2759"/>
<accession>A0A1D2NN20</accession>
<sequence length="276" mass="30839">MFKYFTEDVVDGKTFVDHTLFLSAVSVGNVGQLAVDVILANAGPSVPQKIGRLFHPGLEAVVGTDPSFSNGDLSKLVTSCEVFILREKKYVIIHFHAPVSMKLRAQFVDFLCDWIERQKFRQVVCFSSTFASDRNDQQLEGVPLRFIATDKSEATLAERLKKLDWEQLEKRLFPAPAVIEGAGNIEDGILHLPGSGITLRMFEKCQALGIPFLALVMFASEGDNTPEALTMFEAANKLFTFTVKDDNQERSTTPTPITIPLTWSHFHGRSHPIEMY</sequence>
<comment type="similarity">
    <text evidence="3">Belongs to the PSMG2 family.</text>
</comment>
<dbReference type="InterPro" id="IPR019151">
    <property type="entry name" value="Proteasome_assmbl_chaperone_2"/>
</dbReference>
<gene>
    <name evidence="4" type="ORF">Ocin01_00025</name>
</gene>
<evidence type="ECO:0000313" key="4">
    <source>
        <dbReference type="EMBL" id="ODN06652.1"/>
    </source>
</evidence>
<dbReference type="Proteomes" id="UP000094527">
    <property type="component" value="Unassembled WGS sequence"/>
</dbReference>
<dbReference type="Gene3D" id="3.40.50.10900">
    <property type="entry name" value="PAC-like subunit"/>
    <property type="match status" value="2"/>
</dbReference>
<organism evidence="4 5">
    <name type="scientific">Orchesella cincta</name>
    <name type="common">Springtail</name>
    <name type="synonym">Podura cincta</name>
    <dbReference type="NCBI Taxonomy" id="48709"/>
    <lineage>
        <taxon>Eukaryota</taxon>
        <taxon>Metazoa</taxon>
        <taxon>Ecdysozoa</taxon>
        <taxon>Arthropoda</taxon>
        <taxon>Hexapoda</taxon>
        <taxon>Collembola</taxon>
        <taxon>Entomobryomorpha</taxon>
        <taxon>Entomobryoidea</taxon>
        <taxon>Orchesellidae</taxon>
        <taxon>Orchesellinae</taxon>
        <taxon>Orchesella</taxon>
    </lineage>
</organism>
<keyword evidence="4" id="KW-0647">Proteasome</keyword>
<dbReference type="GO" id="GO:0043248">
    <property type="term" value="P:proteasome assembly"/>
    <property type="evidence" value="ECO:0007669"/>
    <property type="project" value="TreeGrafter"/>
</dbReference>
<evidence type="ECO:0000313" key="5">
    <source>
        <dbReference type="Proteomes" id="UP000094527"/>
    </source>
</evidence>
<evidence type="ECO:0000256" key="3">
    <source>
        <dbReference type="ARBA" id="ARBA00025745"/>
    </source>
</evidence>
<dbReference type="GO" id="GO:0005634">
    <property type="term" value="C:nucleus"/>
    <property type="evidence" value="ECO:0007669"/>
    <property type="project" value="TreeGrafter"/>
</dbReference>
<dbReference type="AlphaFoldDB" id="A0A1D2NN20"/>
<comment type="caution">
    <text evidence="4">The sequence shown here is derived from an EMBL/GenBank/DDBJ whole genome shotgun (WGS) entry which is preliminary data.</text>
</comment>
<keyword evidence="5" id="KW-1185">Reference proteome</keyword>
<dbReference type="EMBL" id="LJIJ01000001">
    <property type="protein sequence ID" value="ODN06652.1"/>
    <property type="molecule type" value="Genomic_DNA"/>
</dbReference>
<reference evidence="4 5" key="1">
    <citation type="journal article" date="2016" name="Genome Biol. Evol.">
        <title>Gene Family Evolution Reflects Adaptation to Soil Environmental Stressors in the Genome of the Collembolan Orchesella cincta.</title>
        <authorList>
            <person name="Faddeeva-Vakhrusheva A."/>
            <person name="Derks M.F."/>
            <person name="Anvar S.Y."/>
            <person name="Agamennone V."/>
            <person name="Suring W."/>
            <person name="Smit S."/>
            <person name="van Straalen N.M."/>
            <person name="Roelofs D."/>
        </authorList>
    </citation>
    <scope>NUCLEOTIDE SEQUENCE [LARGE SCALE GENOMIC DNA]</scope>
    <source>
        <tissue evidence="4">Mixed pool</tissue>
    </source>
</reference>
<dbReference type="GO" id="GO:0005829">
    <property type="term" value="C:cytosol"/>
    <property type="evidence" value="ECO:0007669"/>
    <property type="project" value="TreeGrafter"/>
</dbReference>
<keyword evidence="2" id="KW-0143">Chaperone</keyword>
<protein>
    <recommendedName>
        <fullName evidence="1">Proteasome assembly chaperone 2</fullName>
    </recommendedName>
</protein>
<name>A0A1D2NN20_ORCCI</name>
<dbReference type="InterPro" id="IPR016562">
    <property type="entry name" value="Proteasome_assmbl_chp_2_euk"/>
</dbReference>
<proteinExistence type="inferred from homology"/>
<evidence type="ECO:0000256" key="1">
    <source>
        <dbReference type="ARBA" id="ARBA00019186"/>
    </source>
</evidence>
<dbReference type="InterPro" id="IPR038389">
    <property type="entry name" value="PSMG2_sf"/>
</dbReference>
<dbReference type="Pfam" id="PF09754">
    <property type="entry name" value="PAC2"/>
    <property type="match status" value="1"/>
</dbReference>